<keyword evidence="11" id="KW-1185">Reference proteome</keyword>
<evidence type="ECO:0000256" key="9">
    <source>
        <dbReference type="SAM" id="MobiDB-lite"/>
    </source>
</evidence>
<evidence type="ECO:0000256" key="3">
    <source>
        <dbReference type="ARBA" id="ARBA00022448"/>
    </source>
</evidence>
<evidence type="ECO:0000256" key="5">
    <source>
        <dbReference type="ARBA" id="ARBA00022927"/>
    </source>
</evidence>
<keyword evidence="6" id="KW-0811">Translocation</keyword>
<comment type="similarity">
    <text evidence="2">Belongs to the TIM16/PAM16 family.</text>
</comment>
<name>A0ABP1R527_9HEXA</name>
<proteinExistence type="inferred from homology"/>
<evidence type="ECO:0000313" key="10">
    <source>
        <dbReference type="EMBL" id="CAL8120022.1"/>
    </source>
</evidence>
<dbReference type="Pfam" id="PF03656">
    <property type="entry name" value="Pam16"/>
    <property type="match status" value="1"/>
</dbReference>
<evidence type="ECO:0000256" key="1">
    <source>
        <dbReference type="ARBA" id="ARBA00004637"/>
    </source>
</evidence>
<evidence type="ECO:0008006" key="12">
    <source>
        <dbReference type="Google" id="ProtNLM"/>
    </source>
</evidence>
<keyword evidence="8" id="KW-0472">Membrane</keyword>
<gene>
    <name evidence="10" type="ORF">ODALV1_LOCUS18815</name>
</gene>
<keyword evidence="4" id="KW-0999">Mitochondrion inner membrane</keyword>
<dbReference type="Gene3D" id="1.10.287.110">
    <property type="entry name" value="DnaJ domain"/>
    <property type="match status" value="1"/>
</dbReference>
<dbReference type="InterPro" id="IPR036869">
    <property type="entry name" value="J_dom_sf"/>
</dbReference>
<feature type="compositionally biased region" description="Low complexity" evidence="9">
    <location>
        <begin position="137"/>
        <end position="147"/>
    </location>
</feature>
<evidence type="ECO:0000256" key="7">
    <source>
        <dbReference type="ARBA" id="ARBA00023128"/>
    </source>
</evidence>
<evidence type="ECO:0000256" key="2">
    <source>
        <dbReference type="ARBA" id="ARBA00008817"/>
    </source>
</evidence>
<evidence type="ECO:0000256" key="4">
    <source>
        <dbReference type="ARBA" id="ARBA00022792"/>
    </source>
</evidence>
<accession>A0ABP1R527</accession>
<organism evidence="10 11">
    <name type="scientific">Orchesella dallaii</name>
    <dbReference type="NCBI Taxonomy" id="48710"/>
    <lineage>
        <taxon>Eukaryota</taxon>
        <taxon>Metazoa</taxon>
        <taxon>Ecdysozoa</taxon>
        <taxon>Arthropoda</taxon>
        <taxon>Hexapoda</taxon>
        <taxon>Collembola</taxon>
        <taxon>Entomobryomorpha</taxon>
        <taxon>Entomobryoidea</taxon>
        <taxon>Orchesellidae</taxon>
        <taxon>Orchesellinae</taxon>
        <taxon>Orchesella</taxon>
    </lineage>
</organism>
<comment type="subcellular location">
    <subcellularLocation>
        <location evidence="1">Mitochondrion inner membrane</location>
        <topology evidence="1">Peripheral membrane protein</topology>
    </subcellularLocation>
</comment>
<keyword evidence="5" id="KW-0653">Protein transport</keyword>
<dbReference type="EMBL" id="CAXLJM020000062">
    <property type="protein sequence ID" value="CAL8120022.1"/>
    <property type="molecule type" value="Genomic_DNA"/>
</dbReference>
<keyword evidence="7" id="KW-0496">Mitochondrion</keyword>
<reference evidence="10 11" key="1">
    <citation type="submission" date="2024-08" db="EMBL/GenBank/DDBJ databases">
        <authorList>
            <person name="Cucini C."/>
            <person name="Frati F."/>
        </authorList>
    </citation>
    <scope>NUCLEOTIDE SEQUENCE [LARGE SCALE GENOMIC DNA]</scope>
</reference>
<keyword evidence="3" id="KW-0813">Transport</keyword>
<dbReference type="PANTHER" id="PTHR12388">
    <property type="entry name" value="MITOCHONDRIA ASSOCIATED GRANULOCYTE MACROPHAGE CSF SIGNALING MOLECULE"/>
    <property type="match status" value="1"/>
</dbReference>
<dbReference type="Proteomes" id="UP001642540">
    <property type="component" value="Unassembled WGS sequence"/>
</dbReference>
<evidence type="ECO:0000256" key="8">
    <source>
        <dbReference type="ARBA" id="ARBA00023136"/>
    </source>
</evidence>
<dbReference type="InterPro" id="IPR005341">
    <property type="entry name" value="Tim16"/>
</dbReference>
<feature type="region of interest" description="Disordered" evidence="9">
    <location>
        <begin position="113"/>
        <end position="147"/>
    </location>
</feature>
<feature type="compositionally biased region" description="Basic and acidic residues" evidence="9">
    <location>
        <begin position="113"/>
        <end position="123"/>
    </location>
</feature>
<protein>
    <recommendedName>
        <fullName evidence="12">Mitochondrial import inner membrane translocase subunit Tim16</fullName>
    </recommendedName>
</protein>
<dbReference type="PANTHER" id="PTHR12388:SF0">
    <property type="entry name" value="MITOCHONDRIAL IMPORT INNER MEMBRANE TRANSLOCASE SUBUNIT TIM16"/>
    <property type="match status" value="1"/>
</dbReference>
<sequence>MAKYLIQIIVLGTQAVGRAFAKALRQEYQASQAAAQARRGAGGGARSGGGDSKTAAENMRLGLSVEEARQILNISPESSVEEVHKQYEHLFKINDKAKGGSFYIQSKVYRAKERLDQDLKSSDTADPTPKSPEGDSEQQSKSSQSQS</sequence>
<comment type="caution">
    <text evidence="10">The sequence shown here is derived from an EMBL/GenBank/DDBJ whole genome shotgun (WGS) entry which is preliminary data.</text>
</comment>
<evidence type="ECO:0000256" key="6">
    <source>
        <dbReference type="ARBA" id="ARBA00023010"/>
    </source>
</evidence>
<evidence type="ECO:0000313" key="11">
    <source>
        <dbReference type="Proteomes" id="UP001642540"/>
    </source>
</evidence>